<comment type="caution">
    <text evidence="9">The sequence shown here is derived from an EMBL/GenBank/DDBJ whole genome shotgun (WGS) entry which is preliminary data.</text>
</comment>
<feature type="domain" description="Helicase ATP-binding" evidence="6">
    <location>
        <begin position="217"/>
        <end position="426"/>
    </location>
</feature>
<dbReference type="PROSITE" id="PS51192">
    <property type="entry name" value="HELICASE_ATP_BIND_1"/>
    <property type="match status" value="1"/>
</dbReference>
<dbReference type="AlphaFoldDB" id="A0A1E5L3V9"/>
<dbReference type="GO" id="GO:0003678">
    <property type="term" value="F:DNA helicase activity"/>
    <property type="evidence" value="ECO:0007669"/>
    <property type="project" value="TreeGrafter"/>
</dbReference>
<dbReference type="InterPro" id="IPR006935">
    <property type="entry name" value="Helicase/UvrB_N"/>
</dbReference>
<evidence type="ECO:0000256" key="5">
    <source>
        <dbReference type="SAM" id="Coils"/>
    </source>
</evidence>
<dbReference type="PROSITE" id="PS51193">
    <property type="entry name" value="HELICASE_ATP_BIND_2"/>
    <property type="match status" value="1"/>
</dbReference>
<evidence type="ECO:0000313" key="10">
    <source>
        <dbReference type="Proteomes" id="UP000095255"/>
    </source>
</evidence>
<dbReference type="GO" id="GO:0016818">
    <property type="term" value="F:hydrolase activity, acting on acid anhydrides, in phosphorus-containing anhydrides"/>
    <property type="evidence" value="ECO:0007669"/>
    <property type="project" value="InterPro"/>
</dbReference>
<keyword evidence="2" id="KW-0378">Hydrolase</keyword>
<dbReference type="InterPro" id="IPR014013">
    <property type="entry name" value="Helic_SF1/SF2_ATP-bd_DinG/Rad3"/>
</dbReference>
<dbReference type="PANTHER" id="PTHR11472">
    <property type="entry name" value="DNA REPAIR DEAD HELICASE RAD3/XP-D SUBFAMILY MEMBER"/>
    <property type="match status" value="1"/>
</dbReference>
<feature type="domain" description="Helicase C-terminal" evidence="8">
    <location>
        <begin position="694"/>
        <end position="875"/>
    </location>
</feature>
<reference evidence="9 10" key="1">
    <citation type="submission" date="2016-09" db="EMBL/GenBank/DDBJ databases">
        <title>Desulfuribacillus arsenicus sp. nov., an obligately anaerobic, dissimilatory arsenic- and antimonate-reducing bacterium isolated from anoxic sediments.</title>
        <authorList>
            <person name="Abin C.A."/>
            <person name="Hollibaugh J.T."/>
        </authorList>
    </citation>
    <scope>NUCLEOTIDE SEQUENCE [LARGE SCALE GENOMIC DNA]</scope>
    <source>
        <strain evidence="9 10">MLFW-2</strain>
    </source>
</reference>
<dbReference type="Pfam" id="PF04851">
    <property type="entry name" value="ResIII"/>
    <property type="match status" value="1"/>
</dbReference>
<dbReference type="SUPFAM" id="SSF52540">
    <property type="entry name" value="P-loop containing nucleoside triphosphate hydrolases"/>
    <property type="match status" value="1"/>
</dbReference>
<accession>A0A1E5L3V9</accession>
<feature type="coiled-coil region" evidence="5">
    <location>
        <begin position="536"/>
        <end position="577"/>
    </location>
</feature>
<dbReference type="Proteomes" id="UP000095255">
    <property type="component" value="Unassembled WGS sequence"/>
</dbReference>
<evidence type="ECO:0000259" key="6">
    <source>
        <dbReference type="PROSITE" id="PS51192"/>
    </source>
</evidence>
<dbReference type="GO" id="GO:0003677">
    <property type="term" value="F:DNA binding"/>
    <property type="evidence" value="ECO:0007669"/>
    <property type="project" value="InterPro"/>
</dbReference>
<dbReference type="InterPro" id="IPR045028">
    <property type="entry name" value="DinG/Rad3-like"/>
</dbReference>
<keyword evidence="3" id="KW-0067">ATP-binding</keyword>
<gene>
    <name evidence="9" type="ORF">BHU72_08300</name>
</gene>
<dbReference type="STRING" id="1390249.BHU72_08300"/>
<organism evidence="9 10">
    <name type="scientific">Desulfuribacillus stibiiarsenatis</name>
    <dbReference type="NCBI Taxonomy" id="1390249"/>
    <lineage>
        <taxon>Bacteria</taxon>
        <taxon>Bacillati</taxon>
        <taxon>Bacillota</taxon>
        <taxon>Desulfuribacillia</taxon>
        <taxon>Desulfuribacillales</taxon>
        <taxon>Desulfuribacillaceae</taxon>
        <taxon>Desulfuribacillus</taxon>
    </lineage>
</organism>
<dbReference type="InterPro" id="IPR027417">
    <property type="entry name" value="P-loop_NTPase"/>
</dbReference>
<dbReference type="InterPro" id="IPR006555">
    <property type="entry name" value="ATP-dep_Helicase_C"/>
</dbReference>
<dbReference type="GO" id="GO:0005524">
    <property type="term" value="F:ATP binding"/>
    <property type="evidence" value="ECO:0007669"/>
    <property type="project" value="UniProtKB-KW"/>
</dbReference>
<dbReference type="SMART" id="SM00491">
    <property type="entry name" value="HELICc2"/>
    <property type="match status" value="1"/>
</dbReference>
<evidence type="ECO:0000256" key="3">
    <source>
        <dbReference type="ARBA" id="ARBA00022840"/>
    </source>
</evidence>
<protein>
    <recommendedName>
        <fullName evidence="11">3'-5' exonuclease DinG</fullName>
    </recommendedName>
</protein>
<keyword evidence="10" id="KW-1185">Reference proteome</keyword>
<feature type="domain" description="Helicase ATP-binding" evidence="7">
    <location>
        <begin position="195"/>
        <end position="457"/>
    </location>
</feature>
<dbReference type="PROSITE" id="PS51194">
    <property type="entry name" value="HELICASE_CTER"/>
    <property type="match status" value="1"/>
</dbReference>
<evidence type="ECO:0000256" key="2">
    <source>
        <dbReference type="ARBA" id="ARBA00022801"/>
    </source>
</evidence>
<dbReference type="SMART" id="SM00487">
    <property type="entry name" value="DEXDc"/>
    <property type="match status" value="1"/>
</dbReference>
<dbReference type="GO" id="GO:0006139">
    <property type="term" value="P:nucleobase-containing compound metabolic process"/>
    <property type="evidence" value="ECO:0007669"/>
    <property type="project" value="InterPro"/>
</dbReference>
<dbReference type="InterPro" id="IPR014001">
    <property type="entry name" value="Helicase_ATP-bd"/>
</dbReference>
<dbReference type="Gene3D" id="3.40.50.300">
    <property type="entry name" value="P-loop containing nucleotide triphosphate hydrolases"/>
    <property type="match status" value="2"/>
</dbReference>
<dbReference type="PANTHER" id="PTHR11472:SF34">
    <property type="entry name" value="REGULATOR OF TELOMERE ELONGATION HELICASE 1"/>
    <property type="match status" value="1"/>
</dbReference>
<evidence type="ECO:0000259" key="7">
    <source>
        <dbReference type="PROSITE" id="PS51193"/>
    </source>
</evidence>
<dbReference type="InterPro" id="IPR001650">
    <property type="entry name" value="Helicase_C-like"/>
</dbReference>
<evidence type="ECO:0000313" key="9">
    <source>
        <dbReference type="EMBL" id="OEH84822.1"/>
    </source>
</evidence>
<evidence type="ECO:0008006" key="11">
    <source>
        <dbReference type="Google" id="ProtNLM"/>
    </source>
</evidence>
<proteinExistence type="inferred from homology"/>
<dbReference type="RefSeq" id="WP_069702921.1">
    <property type="nucleotide sequence ID" value="NZ_MJAT01000036.1"/>
</dbReference>
<dbReference type="EMBL" id="MJAT01000036">
    <property type="protein sequence ID" value="OEH84822.1"/>
    <property type="molecule type" value="Genomic_DNA"/>
</dbReference>
<evidence type="ECO:0000256" key="4">
    <source>
        <dbReference type="ARBA" id="ARBA00038058"/>
    </source>
</evidence>
<comment type="similarity">
    <text evidence="4">Belongs to the helicase family. DinG subfamily.</text>
</comment>
<evidence type="ECO:0000256" key="1">
    <source>
        <dbReference type="ARBA" id="ARBA00022741"/>
    </source>
</evidence>
<keyword evidence="1" id="KW-0547">Nucleotide-binding</keyword>
<dbReference type="Pfam" id="PF13307">
    <property type="entry name" value="Helicase_C_2"/>
    <property type="match status" value="1"/>
</dbReference>
<keyword evidence="5" id="KW-0175">Coiled coil</keyword>
<name>A0A1E5L3V9_9FIRM</name>
<sequence length="883" mass="102868">MSRYNHICIYLKPNQSFEYCLIDSSESCEVKAIDEQEINGILPLLYQYNLVLLNHNQMSCLNSLLTAAGYGEFTGSYLDLQELSAIFFPSCEIPTSIPVFKDLVDLYTELQVKIEETPLLIIQRLQELYKRNSHSFLSHFLFQVEEMKLQQLGADSLSSNLVAYHQYIFTKYELSFHNEQNLSLHSNVHLSTLENSKEIFNEYETRPQQQEMFHLVYKALTENKHAMIEAGTGTGKTLAYLIPALNFSLQSQEKVIISTHTIPLQRQIFTRDIPVLKNLYSHDFTVSILKGRANYLCLRKFNHSFYDHNIYDQSKFTLLAKILIWLTETSTGDIEELASDSANHMSTLVSDTETCLNKKCLWFSYCYYHRAKVKAHFANIVITNHAMVFTDIKMEHQILPPYDYIIFDEAHHIEDEAGKHLGINLSYQQYKNIFSYLYKDERTGAIPKATEYIKLLSNQGNDEVDEFQKLLYNFTQQLFQAKEYIDHLFQEIIVWIKTLNSAHSNDNITIRIRQHHKAKITFQNILDDFQLVSKAMKQTFKNLDDLLLRLEDLDRKLDEYVKDILSQKKQFQALEEQLLFFFAEENLDYVYWIESETRANYFQVTLHAVPIDIGSLLKEHIFTHKKSCIMTSATLAIRESFKYSIKRFGLTEDFADDRLLTLALTSPFDYQKQSILYIPSDLPSLKMEDEFCQYVSQSLAEVIQANHGRALILFTSNKMLSTVYYQLKDLLSETTIKLLGQNIDSKNRSQLINSFQEIDHAVLLGANSFWEGIDIPGDNLTCVCIIKLPFWPPNLPVIEARTELLEKQKKNSFMEYSVPEAIIRFKQGFGRLIRSKSDKGIVIIYDRRIIDSNYGKYFIQSLPQPRIKIAPQNDIIQEIHEWK</sequence>
<evidence type="ECO:0000259" key="8">
    <source>
        <dbReference type="PROSITE" id="PS51194"/>
    </source>
</evidence>